<dbReference type="AlphaFoldDB" id="Q3KTH2"/>
<sequence>MLMHRENSDGHCTITIYKMVFDIKREMKLVVSSHRRELLRNSVQSCEFRIKR</sequence>
<organism evidence="1">
    <name type="scientific">Schistosoma japonicum</name>
    <name type="common">Blood fluke</name>
    <dbReference type="NCBI Taxonomy" id="6182"/>
    <lineage>
        <taxon>Eukaryota</taxon>
        <taxon>Metazoa</taxon>
        <taxon>Spiralia</taxon>
        <taxon>Lophotrochozoa</taxon>
        <taxon>Platyhelminthes</taxon>
        <taxon>Trematoda</taxon>
        <taxon>Digenea</taxon>
        <taxon>Strigeidida</taxon>
        <taxon>Schistosomatoidea</taxon>
        <taxon>Schistosomatidae</taxon>
        <taxon>Schistosoma</taxon>
    </lineage>
</organism>
<reference evidence="1" key="1">
    <citation type="submission" date="2005-01" db="EMBL/GenBank/DDBJ databases">
        <authorList>
            <person name="Han Z."/>
        </authorList>
    </citation>
    <scope>NUCLEOTIDE SEQUENCE</scope>
</reference>
<name>Q3KTH2_SCHJA</name>
<dbReference type="EMBL" id="AY915546">
    <property type="protein sequence ID" value="ABA40874.1"/>
    <property type="molecule type" value="mRNA"/>
</dbReference>
<evidence type="ECO:0000313" key="1">
    <source>
        <dbReference type="EMBL" id="ABA40874.1"/>
    </source>
</evidence>
<protein>
    <submittedName>
        <fullName evidence="1">SJCHGC07583 protein</fullName>
    </submittedName>
</protein>
<accession>Q3KTH2</accession>
<proteinExistence type="evidence at transcript level"/>
<reference evidence="1" key="2">
    <citation type="journal article" date="2006" name="PLoS Pathog.">
        <title>New perspectives on host-parasite interplay by comparative transcriptomic and proteomic analyses of Schistosoma japonicum.</title>
        <authorList>
            <person name="Liu F."/>
            <person name="Lu J."/>
            <person name="Hu W."/>
            <person name="Wang S.Y."/>
            <person name="Cui S.J."/>
            <person name="Chi M."/>
            <person name="Yan Q."/>
            <person name="Wang X.R."/>
            <person name="Song H.D."/>
            <person name="Xu X.N."/>
            <person name="Wang J.J."/>
            <person name="Zhang X.L."/>
            <person name="Zhang X."/>
            <person name="Wang Z.Q."/>
            <person name="Xue C.L."/>
            <person name="Brindley P.J."/>
            <person name="McManus D.P."/>
            <person name="Yang P.Y."/>
            <person name="Feng Z."/>
            <person name="Chen Z."/>
            <person name="Han Z.G."/>
        </authorList>
    </citation>
    <scope>NUCLEOTIDE SEQUENCE</scope>
</reference>